<organism evidence="3">
    <name type="scientific">Melicertus latisulcatus pemonivirus</name>
    <dbReference type="NCBI Taxonomy" id="2984278"/>
    <lineage>
        <taxon>Viruses</taxon>
        <taxon>Viruses incertae sedis</taxon>
        <taxon>Naldaviricetes</taxon>
        <taxon>Nimaviridae</taxon>
    </lineage>
</organism>
<evidence type="ECO:0000313" key="3">
    <source>
        <dbReference type="EMBL" id="BDT62423.1"/>
    </source>
</evidence>
<dbReference type="InterPro" id="IPR026741">
    <property type="entry name" value="SNO"/>
</dbReference>
<reference evidence="3" key="1">
    <citation type="submission" date="2022-10" db="EMBL/GenBank/DDBJ databases">
        <title>Genome sequences of endogenous nimaviruses in decapod crustaceans.</title>
        <authorList>
            <person name="Kawato S."/>
            <person name="Nozaki R."/>
            <person name="Kondo H."/>
            <person name="Hirono I."/>
        </authorList>
    </citation>
    <scope>NUCLEOTIDE SEQUENCE</scope>
    <source>
        <strain evidence="3">Okinawa2016</strain>
    </source>
</reference>
<dbReference type="Gene3D" id="3.40.50.300">
    <property type="entry name" value="P-loop containing nucleotide triphosphate hydrolases"/>
    <property type="match status" value="1"/>
</dbReference>
<evidence type="ECO:0000259" key="2">
    <source>
        <dbReference type="Pfam" id="PF13871"/>
    </source>
</evidence>
<accession>A0A9C7BHW9</accession>
<dbReference type="SUPFAM" id="SSF52540">
    <property type="entry name" value="P-loop containing nucleoside triphosphate hydrolases"/>
    <property type="match status" value="1"/>
</dbReference>
<protein>
    <submittedName>
        <fullName evidence="3">Wsv026-like protein</fullName>
    </submittedName>
</protein>
<dbReference type="InterPro" id="IPR026937">
    <property type="entry name" value="SBNO_Helicase_C_dom"/>
</dbReference>
<comment type="similarity">
    <text evidence="1">Belongs to the SBNO family.</text>
</comment>
<dbReference type="InterPro" id="IPR027417">
    <property type="entry name" value="P-loop_NTPase"/>
</dbReference>
<evidence type="ECO:0000256" key="1">
    <source>
        <dbReference type="ARBA" id="ARBA00006992"/>
    </source>
</evidence>
<feature type="domain" description="Strawberry notch helicase C" evidence="2">
    <location>
        <begin position="831"/>
        <end position="1006"/>
    </location>
</feature>
<name>A0A9C7BHW9_9VIRU</name>
<dbReference type="GO" id="GO:0006355">
    <property type="term" value="P:regulation of DNA-templated transcription"/>
    <property type="evidence" value="ECO:0007669"/>
    <property type="project" value="InterPro"/>
</dbReference>
<sequence length="1468" mass="161277">MTLHDKLFPSQQQSFERGIEIYPDPTFSLYESEALKTVGIDDAFVPPPPYPRQIGQPFASLAQPVYLPRPFALNSVQATAVRLALVQYYRQRGWLYGMSDEELGKTCSPSLGEHRRQNRHHPYGRGFIIGDGTGVGKTREMAAFVLSVIMAERAVQDTGLRYHTCHPGSVHFDSDRRKRYWRGSSLWSRQPLILWLTCSETLFESCKEDLHAVINNSDPSISSWRKAGVPDAPGTRDVDSGLTAVDHDGRELFIKFTTLNGLRRDMALSNGVVAVPTILFMTYAGLNVNLEKVLELLIGGGRPIMESGQPIVPIVTAILCDEFHKTKSISDAFRKELARGWEMEDTAIILSGNCHNRNPPTAPAPADIVRRFFRAMTPSQTAKRQRRFTAANARSNAGEPSAKKRRLDAAKAMTARSEAGFVSRFLSELGQSDSFRLLVELTKRDVFFIMASATPFQSNQDLHTIDHLVRGLLPAYTSLDAFQSGVKAANGPTDLNDLDEEGATSALVENGEYATRFLEDLVKLLYHQGQLVSRAISMSHVECAVVRCPMSPMQEYAIDEMASYMHEAKRSFTASSRIGVALVDEINSLAANCFRGQEGWTTDQLRQKLDRLANSINSGKVSRGHLSRIAPFFRILIVDDERLWQAGGDVLPDAHRGRATRSNAGKREEGGVVVAAPAAEYIFDGEQYTRTAAQYGVNISGIAVSVCKAMLLTLKARSVGDAVKRLRKNRQLHKVVIAVEQTGDAYLASLLTRMVDAIGSAAKARPRSVLRLCQFDALPLANSTLTVFRLLCHAVAIRTAIRILPLQKNHTCVLLVPRLPPAGPLLSIGGNFLDTVEQSLGESRHAEITNRKLQCRWTTEGLMVLSSNDKSSNTRRNVDAFNNSSHVDVVILGPKGNTGLSLHDSTTNAVAARRLHMIIDLPYNPVAFRQGIGRTHRNGQASTPMFMLFSTDAPAERRFFESLEARVKDSAAGSFGDRYSRNKLDMARAETVADASSVDETASDSNAADVQHVDCAAAAAIAYRENFLDRGLVLKVTGTLIRIVVADIGPLELFSKLGQMGLYDSDRFVFVEGLDSGNGLFVEILTLGLDVAYLALLDVKEKNSSSKAAMFTRLCRSQSLVGVVRTAGRVLDSNLVESLMVTTDARPLPPSTSKLLDSATRLYTLAMSLDRSHEMLRELLDGIPGKALRPPGSSRSPGPTVPIASSRVLAPTIRVLGAGCSLVAPTHVIPPEGGKHVIPPDFIKEIPLVAAVCVLSKIAVECPSLILRITTAAMPHERACGPPHSFILIIAKKLSEGKLDNRQFQNSYFSPLSDASLMRDIFTTVRRIMARDDRLEQLCNNRVNPVVHALYVNIAHRPAGTVSRNLLLTPQTLPHVARELLELDDKREEGTASPAIGMDTTVPYYEIQARLVDGTLVTLKPGNSIFVENYLDYFIIDNIVGCRGSVVRLKFENHLSVNMPPMALFERS</sequence>
<dbReference type="Pfam" id="PF13871">
    <property type="entry name" value="Helicase_C_4"/>
    <property type="match status" value="1"/>
</dbReference>
<proteinExistence type="inferred from homology"/>
<dbReference type="EMBL" id="LC738875">
    <property type="protein sequence ID" value="BDT62423.1"/>
    <property type="molecule type" value="Genomic_DNA"/>
</dbReference>
<dbReference type="PANTHER" id="PTHR12706:SF30">
    <property type="entry name" value="PROTEIN STRAWBERRY NOTCH-RELATED"/>
    <property type="match status" value="1"/>
</dbReference>
<dbReference type="PANTHER" id="PTHR12706">
    <property type="entry name" value="STRAWBERRY NOTCH-RELATED"/>
    <property type="match status" value="1"/>
</dbReference>